<evidence type="ECO:0000256" key="1">
    <source>
        <dbReference type="SAM" id="MobiDB-lite"/>
    </source>
</evidence>
<comment type="caution">
    <text evidence="3">The sequence shown here is derived from an EMBL/GenBank/DDBJ whole genome shotgun (WGS) entry which is preliminary data.</text>
</comment>
<feature type="compositionally biased region" description="Polar residues" evidence="1">
    <location>
        <begin position="50"/>
        <end position="59"/>
    </location>
</feature>
<dbReference type="InterPro" id="IPR025160">
    <property type="entry name" value="AATF"/>
</dbReference>
<feature type="compositionally biased region" description="Basic and acidic residues" evidence="1">
    <location>
        <begin position="37"/>
        <end position="47"/>
    </location>
</feature>
<dbReference type="Proteomes" id="UP000824469">
    <property type="component" value="Unassembled WGS sequence"/>
</dbReference>
<name>A0AA38FMP4_TAXCH</name>
<keyword evidence="4" id="KW-1185">Reference proteome</keyword>
<protein>
    <recommendedName>
        <fullName evidence="2">AATF leucine zipper-containing domain-containing protein</fullName>
    </recommendedName>
</protein>
<feature type="non-terminal residue" evidence="3">
    <location>
        <position position="264"/>
    </location>
</feature>
<dbReference type="Pfam" id="PF13339">
    <property type="entry name" value="AATF-Che1"/>
    <property type="match status" value="1"/>
</dbReference>
<reference evidence="3 4" key="1">
    <citation type="journal article" date="2021" name="Nat. Plants">
        <title>The Taxus genome provides insights into paclitaxel biosynthesis.</title>
        <authorList>
            <person name="Xiong X."/>
            <person name="Gou J."/>
            <person name="Liao Q."/>
            <person name="Li Y."/>
            <person name="Zhou Q."/>
            <person name="Bi G."/>
            <person name="Li C."/>
            <person name="Du R."/>
            <person name="Wang X."/>
            <person name="Sun T."/>
            <person name="Guo L."/>
            <person name="Liang H."/>
            <person name="Lu P."/>
            <person name="Wu Y."/>
            <person name="Zhang Z."/>
            <person name="Ro D.K."/>
            <person name="Shang Y."/>
            <person name="Huang S."/>
            <person name="Yan J."/>
        </authorList>
    </citation>
    <scope>NUCLEOTIDE SEQUENCE [LARGE SCALE GENOMIC DNA]</scope>
    <source>
        <strain evidence="3">Ta-2019</strain>
    </source>
</reference>
<dbReference type="PANTHER" id="PTHR15565:SF0">
    <property type="entry name" value="PROTEIN AATF"/>
    <property type="match status" value="1"/>
</dbReference>
<organism evidence="3 4">
    <name type="scientific">Taxus chinensis</name>
    <name type="common">Chinese yew</name>
    <name type="synonym">Taxus wallichiana var. chinensis</name>
    <dbReference type="NCBI Taxonomy" id="29808"/>
    <lineage>
        <taxon>Eukaryota</taxon>
        <taxon>Viridiplantae</taxon>
        <taxon>Streptophyta</taxon>
        <taxon>Embryophyta</taxon>
        <taxon>Tracheophyta</taxon>
        <taxon>Spermatophyta</taxon>
        <taxon>Pinopsida</taxon>
        <taxon>Pinidae</taxon>
        <taxon>Conifers II</taxon>
        <taxon>Cupressales</taxon>
        <taxon>Taxaceae</taxon>
        <taxon>Taxus</taxon>
    </lineage>
</organism>
<accession>A0AA38FMP4</accession>
<feature type="compositionally biased region" description="Acidic residues" evidence="1">
    <location>
        <begin position="95"/>
        <end position="112"/>
    </location>
</feature>
<evidence type="ECO:0000259" key="2">
    <source>
        <dbReference type="Pfam" id="PF13339"/>
    </source>
</evidence>
<gene>
    <name evidence="3" type="ORF">KI387_010562</name>
</gene>
<feature type="compositionally biased region" description="Basic and acidic residues" evidence="1">
    <location>
        <begin position="10"/>
        <end position="26"/>
    </location>
</feature>
<dbReference type="EMBL" id="JAHRHJ020000008">
    <property type="protein sequence ID" value="KAH9306158.1"/>
    <property type="molecule type" value="Genomic_DNA"/>
</dbReference>
<dbReference type="PANTHER" id="PTHR15565">
    <property type="entry name" value="AATF PROTEIN APOPTOSIS ANTAGONIZING TRANSCRIPTION FACTOR"/>
    <property type="match status" value="1"/>
</dbReference>
<feature type="region of interest" description="Disordered" evidence="1">
    <location>
        <begin position="1"/>
        <end position="112"/>
    </location>
</feature>
<proteinExistence type="predicted"/>
<dbReference type="AlphaFoldDB" id="A0AA38FMP4"/>
<feature type="domain" description="AATF leucine zipper-containing" evidence="2">
    <location>
        <begin position="144"/>
        <end position="240"/>
    </location>
</feature>
<dbReference type="InterPro" id="IPR039223">
    <property type="entry name" value="AATF/Bfr2"/>
</dbReference>
<sequence length="264" mass="29670">DEVDDAGFGEETKYVFDESDSEEGHGTDTSFPSSVPEDGRLRLRPDITLEGSQYSGQKSNRNEAYGEDDKKWQLLGDGMERKRLHATHSDSENISADELDSEDGDEPDSVQQDDEMEALTKEYTDLREQEADLLKNLKKHADEDSRKGQAVRNQKALWDKGLEIRISLQKAFSCSNQLPQASLKSSFCKSDNKIDRAYSELLSSACQTLDCLLDLQEVLVEKNNAINEAFANGKNTLGNEEHQKKWFIATNGCSLGENRDNVHQ</sequence>
<evidence type="ECO:0000313" key="3">
    <source>
        <dbReference type="EMBL" id="KAH9306158.1"/>
    </source>
</evidence>
<feature type="non-terminal residue" evidence="3">
    <location>
        <position position="1"/>
    </location>
</feature>
<dbReference type="GO" id="GO:0005730">
    <property type="term" value="C:nucleolus"/>
    <property type="evidence" value="ECO:0007669"/>
    <property type="project" value="TreeGrafter"/>
</dbReference>
<evidence type="ECO:0000313" key="4">
    <source>
        <dbReference type="Proteomes" id="UP000824469"/>
    </source>
</evidence>